<dbReference type="EMBL" id="WOCE01000018">
    <property type="protein sequence ID" value="KAE9593900.1"/>
    <property type="molecule type" value="Genomic_DNA"/>
</dbReference>
<accession>A0A6A4NXK8</accession>
<evidence type="ECO:0000313" key="2">
    <source>
        <dbReference type="Proteomes" id="UP000447434"/>
    </source>
</evidence>
<sequence>MVAEGFAGLVPDSITSEAANFSAYKIVSIRVAMRANLRRLSNLQSTIDMVAKRLSSWKCKDISLGGRL</sequence>
<dbReference type="OrthoDB" id="1937528at2759"/>
<dbReference type="AlphaFoldDB" id="A0A6A4NXK8"/>
<comment type="caution">
    <text evidence="1">The sequence shown here is derived from an EMBL/GenBank/DDBJ whole genome shotgun (WGS) entry which is preliminary data.</text>
</comment>
<proteinExistence type="predicted"/>
<keyword evidence="2" id="KW-1185">Reference proteome</keyword>
<dbReference type="Proteomes" id="UP000447434">
    <property type="component" value="Chromosome 18"/>
</dbReference>
<evidence type="ECO:0000313" key="1">
    <source>
        <dbReference type="EMBL" id="KAE9593900.1"/>
    </source>
</evidence>
<reference evidence="2" key="1">
    <citation type="journal article" date="2020" name="Nat. Commun.">
        <title>Genome sequence of the cluster root forming white lupin.</title>
        <authorList>
            <person name="Hufnagel B."/>
            <person name="Marques A."/>
            <person name="Soriano A."/>
            <person name="Marques L."/>
            <person name="Divol F."/>
            <person name="Doumas P."/>
            <person name="Sallet E."/>
            <person name="Mancinotti D."/>
            <person name="Carrere S."/>
            <person name="Marande W."/>
            <person name="Arribat S."/>
            <person name="Keller J."/>
            <person name="Huneau C."/>
            <person name="Blein T."/>
            <person name="Aime D."/>
            <person name="Laguerre M."/>
            <person name="Taylor J."/>
            <person name="Schubert V."/>
            <person name="Nelson M."/>
            <person name="Geu-Flores F."/>
            <person name="Crespi M."/>
            <person name="Gallardo-Guerrero K."/>
            <person name="Delaux P.-M."/>
            <person name="Salse J."/>
            <person name="Berges H."/>
            <person name="Guyot R."/>
            <person name="Gouzy J."/>
            <person name="Peret B."/>
        </authorList>
    </citation>
    <scope>NUCLEOTIDE SEQUENCE [LARGE SCALE GENOMIC DNA]</scope>
    <source>
        <strain evidence="2">cv. Amiga</strain>
    </source>
</reference>
<gene>
    <name evidence="1" type="ORF">Lalb_Chr18g0047941</name>
</gene>
<organism evidence="1 2">
    <name type="scientific">Lupinus albus</name>
    <name type="common">White lupine</name>
    <name type="synonym">Lupinus termis</name>
    <dbReference type="NCBI Taxonomy" id="3870"/>
    <lineage>
        <taxon>Eukaryota</taxon>
        <taxon>Viridiplantae</taxon>
        <taxon>Streptophyta</taxon>
        <taxon>Embryophyta</taxon>
        <taxon>Tracheophyta</taxon>
        <taxon>Spermatophyta</taxon>
        <taxon>Magnoliopsida</taxon>
        <taxon>eudicotyledons</taxon>
        <taxon>Gunneridae</taxon>
        <taxon>Pentapetalae</taxon>
        <taxon>rosids</taxon>
        <taxon>fabids</taxon>
        <taxon>Fabales</taxon>
        <taxon>Fabaceae</taxon>
        <taxon>Papilionoideae</taxon>
        <taxon>50 kb inversion clade</taxon>
        <taxon>genistoids sensu lato</taxon>
        <taxon>core genistoids</taxon>
        <taxon>Genisteae</taxon>
        <taxon>Lupinus</taxon>
    </lineage>
</organism>
<protein>
    <submittedName>
        <fullName evidence="1">Uncharacterized protein</fullName>
    </submittedName>
</protein>
<name>A0A6A4NXK8_LUPAL</name>